<sequence length="148" mass="16149">SSGFRDEYDDDISSRRISKETIIITCGFSCKKHGHNSVDDGTLFQKTSEFDILMWSIAGKNQQNVSPQSTSQRIDKKTFAAISFCILTRTDNGAFSIAVATLAARFDEYAVAACGDPGLRCIRLAPRGLPRQEEGRMGPFPASSCCLG</sequence>
<evidence type="ECO:0000313" key="1">
    <source>
        <dbReference type="EMBL" id="CAG7816409.1"/>
    </source>
</evidence>
<keyword evidence="2" id="KW-1185">Reference proteome</keyword>
<dbReference type="AlphaFoldDB" id="A0A8J2L6E9"/>
<dbReference type="EMBL" id="CAJVCH010369855">
    <property type="protein sequence ID" value="CAG7816409.1"/>
    <property type="molecule type" value="Genomic_DNA"/>
</dbReference>
<feature type="non-terminal residue" evidence="1">
    <location>
        <position position="1"/>
    </location>
</feature>
<organism evidence="1 2">
    <name type="scientific">Allacma fusca</name>
    <dbReference type="NCBI Taxonomy" id="39272"/>
    <lineage>
        <taxon>Eukaryota</taxon>
        <taxon>Metazoa</taxon>
        <taxon>Ecdysozoa</taxon>
        <taxon>Arthropoda</taxon>
        <taxon>Hexapoda</taxon>
        <taxon>Collembola</taxon>
        <taxon>Symphypleona</taxon>
        <taxon>Sminthuridae</taxon>
        <taxon>Allacma</taxon>
    </lineage>
</organism>
<proteinExistence type="predicted"/>
<reference evidence="1" key="1">
    <citation type="submission" date="2021-06" db="EMBL/GenBank/DDBJ databases">
        <authorList>
            <person name="Hodson N. C."/>
            <person name="Mongue J. A."/>
            <person name="Jaron S. K."/>
        </authorList>
    </citation>
    <scope>NUCLEOTIDE SEQUENCE</scope>
</reference>
<name>A0A8J2L6E9_9HEXA</name>
<gene>
    <name evidence="1" type="ORF">AFUS01_LOCUS27032</name>
</gene>
<protein>
    <submittedName>
        <fullName evidence="1">Uncharacterized protein</fullName>
    </submittedName>
</protein>
<comment type="caution">
    <text evidence="1">The sequence shown here is derived from an EMBL/GenBank/DDBJ whole genome shotgun (WGS) entry which is preliminary data.</text>
</comment>
<dbReference type="Proteomes" id="UP000708208">
    <property type="component" value="Unassembled WGS sequence"/>
</dbReference>
<evidence type="ECO:0000313" key="2">
    <source>
        <dbReference type="Proteomes" id="UP000708208"/>
    </source>
</evidence>
<accession>A0A8J2L6E9</accession>